<reference evidence="1 2" key="1">
    <citation type="journal article" date="2019" name="Environ. Microbiol.">
        <title>At the nexus of three kingdoms: the genome of the mycorrhizal fungus Gigaspora margarita provides insights into plant, endobacterial and fungal interactions.</title>
        <authorList>
            <person name="Venice F."/>
            <person name="Ghignone S."/>
            <person name="Salvioli di Fossalunga A."/>
            <person name="Amselem J."/>
            <person name="Novero M."/>
            <person name="Xianan X."/>
            <person name="Sedzielewska Toro K."/>
            <person name="Morin E."/>
            <person name="Lipzen A."/>
            <person name="Grigoriev I.V."/>
            <person name="Henrissat B."/>
            <person name="Martin F.M."/>
            <person name="Bonfante P."/>
        </authorList>
    </citation>
    <scope>NUCLEOTIDE SEQUENCE [LARGE SCALE GENOMIC DNA]</scope>
    <source>
        <strain evidence="1 2">BEG34</strain>
    </source>
</reference>
<dbReference type="Proteomes" id="UP000439903">
    <property type="component" value="Unassembled WGS sequence"/>
</dbReference>
<proteinExistence type="predicted"/>
<protein>
    <submittedName>
        <fullName evidence="1">Uncharacterized protein</fullName>
    </submittedName>
</protein>
<evidence type="ECO:0000313" key="1">
    <source>
        <dbReference type="EMBL" id="KAF0541745.1"/>
    </source>
</evidence>
<accession>A0A8H4AXM5</accession>
<sequence length="77" mass="8912">MVSWMEYKDCGLKGAEQVYSNEIDKKKVNMISKMNKKIKQTNEIKLKNIPNSNKYPEFAYHQESAKMYSVVGIGQCC</sequence>
<name>A0A8H4AXM5_GIGMA</name>
<organism evidence="1 2">
    <name type="scientific">Gigaspora margarita</name>
    <dbReference type="NCBI Taxonomy" id="4874"/>
    <lineage>
        <taxon>Eukaryota</taxon>
        <taxon>Fungi</taxon>
        <taxon>Fungi incertae sedis</taxon>
        <taxon>Mucoromycota</taxon>
        <taxon>Glomeromycotina</taxon>
        <taxon>Glomeromycetes</taxon>
        <taxon>Diversisporales</taxon>
        <taxon>Gigasporaceae</taxon>
        <taxon>Gigaspora</taxon>
    </lineage>
</organism>
<dbReference type="OrthoDB" id="2479894at2759"/>
<dbReference type="AlphaFoldDB" id="A0A8H4AXM5"/>
<dbReference type="EMBL" id="WTPW01000149">
    <property type="protein sequence ID" value="KAF0541745.1"/>
    <property type="molecule type" value="Genomic_DNA"/>
</dbReference>
<gene>
    <name evidence="1" type="ORF">F8M41_005117</name>
</gene>
<comment type="caution">
    <text evidence="1">The sequence shown here is derived from an EMBL/GenBank/DDBJ whole genome shotgun (WGS) entry which is preliminary data.</text>
</comment>
<evidence type="ECO:0000313" key="2">
    <source>
        <dbReference type="Proteomes" id="UP000439903"/>
    </source>
</evidence>
<keyword evidence="2" id="KW-1185">Reference proteome</keyword>